<proteinExistence type="predicted"/>
<gene>
    <name evidence="3" type="ordered locus">Cyagr_3017</name>
</gene>
<feature type="compositionally biased region" description="Acidic residues" evidence="1">
    <location>
        <begin position="244"/>
        <end position="259"/>
    </location>
</feature>
<keyword evidence="2" id="KW-0812">Transmembrane</keyword>
<dbReference type="Proteomes" id="UP000010388">
    <property type="component" value="Chromosome"/>
</dbReference>
<feature type="transmembrane region" description="Helical" evidence="2">
    <location>
        <begin position="91"/>
        <end position="111"/>
    </location>
</feature>
<dbReference type="AlphaFoldDB" id="K9PBZ0"/>
<name>K9PBZ0_CYAGP</name>
<dbReference type="HOGENOM" id="CLU_072525_0_0_3"/>
<keyword evidence="2" id="KW-0472">Membrane</keyword>
<evidence type="ECO:0000313" key="3">
    <source>
        <dbReference type="EMBL" id="AFY30099.1"/>
    </source>
</evidence>
<dbReference type="EMBL" id="CP003495">
    <property type="protein sequence ID" value="AFY30099.1"/>
    <property type="molecule type" value="Genomic_DNA"/>
</dbReference>
<feature type="region of interest" description="Disordered" evidence="1">
    <location>
        <begin position="198"/>
        <end position="259"/>
    </location>
</feature>
<dbReference type="KEGG" id="cgc:Cyagr_3017"/>
<evidence type="ECO:0000256" key="2">
    <source>
        <dbReference type="SAM" id="Phobius"/>
    </source>
</evidence>
<sequence length="259" mass="27883">MTPRSEPLLWLQLIALGVLPLEALLLLLVLAGSDPGPLPGLERLLCWAIGALAPAVLLARRPADVWSLLLLQTPLRGRRELQRRLSRLQAAPGLALATAGGAALALPLLWWIDRQAAVAAPITPFASCPRLVALLLAALLLVVMLWQWQQLIQSLWLLNRSPEVLAATRPLSLEELEQQRLCLGLPLLLPEPLKRPEVVMPPEANPGEAEDPPETQAPEAPPAPPPTPAVEPSAVEAVAVEPEQPPEEAEGSDLDQEIP</sequence>
<feature type="compositionally biased region" description="Low complexity" evidence="1">
    <location>
        <begin position="230"/>
        <end position="242"/>
    </location>
</feature>
<dbReference type="RefSeq" id="WP_015110533.1">
    <property type="nucleotide sequence ID" value="NC_019675.1"/>
</dbReference>
<dbReference type="InterPro" id="IPR049610">
    <property type="entry name" value="LCTMP-like"/>
</dbReference>
<dbReference type="eggNOG" id="ENOG5032BN3">
    <property type="taxonomic scope" value="Bacteria"/>
</dbReference>
<keyword evidence="2" id="KW-1133">Transmembrane helix</keyword>
<accession>K9PBZ0</accession>
<evidence type="ECO:0008006" key="5">
    <source>
        <dbReference type="Google" id="ProtNLM"/>
    </source>
</evidence>
<evidence type="ECO:0000256" key="1">
    <source>
        <dbReference type="SAM" id="MobiDB-lite"/>
    </source>
</evidence>
<reference evidence="4" key="1">
    <citation type="journal article" date="2013" name="Proc. Natl. Acad. Sci. U.S.A.">
        <title>Improving the coverage of the cyanobacterial phylum using diversity-driven genome sequencing.</title>
        <authorList>
            <person name="Shih P.M."/>
            <person name="Wu D."/>
            <person name="Latifi A."/>
            <person name="Axen S.D."/>
            <person name="Fewer D.P."/>
            <person name="Talla E."/>
            <person name="Calteau A."/>
            <person name="Cai F."/>
            <person name="Tandeau de Marsac N."/>
            <person name="Rippka R."/>
            <person name="Herdman M."/>
            <person name="Sivonen K."/>
            <person name="Coursin T."/>
            <person name="Laurent T."/>
            <person name="Goodwin L."/>
            <person name="Nolan M."/>
            <person name="Davenport K.W."/>
            <person name="Han C.S."/>
            <person name="Rubin E.M."/>
            <person name="Eisen J.A."/>
            <person name="Woyke T."/>
            <person name="Gugger M."/>
            <person name="Kerfeld C.A."/>
        </authorList>
    </citation>
    <scope>NUCLEOTIDE SEQUENCE [LARGE SCALE GENOMIC DNA]</scope>
    <source>
        <strain evidence="4">ATCC 27147 / PCC 6307</strain>
    </source>
</reference>
<organism evidence="3 4">
    <name type="scientific">Cyanobium gracile (strain ATCC 27147 / PCC 6307)</name>
    <dbReference type="NCBI Taxonomy" id="292564"/>
    <lineage>
        <taxon>Bacteria</taxon>
        <taxon>Bacillati</taxon>
        <taxon>Cyanobacteriota</taxon>
        <taxon>Cyanophyceae</taxon>
        <taxon>Synechococcales</taxon>
        <taxon>Prochlorococcaceae</taxon>
        <taxon>Cyanobium</taxon>
    </lineage>
</organism>
<protein>
    <recommendedName>
        <fullName evidence="5">Low-complexity tail membrane protein</fullName>
    </recommendedName>
</protein>
<feature type="compositionally biased region" description="Pro residues" evidence="1">
    <location>
        <begin position="219"/>
        <end position="229"/>
    </location>
</feature>
<feature type="transmembrane region" description="Helical" evidence="2">
    <location>
        <begin position="131"/>
        <end position="148"/>
    </location>
</feature>
<dbReference type="NCBIfam" id="NF033183">
    <property type="entry name" value="colliding_TM"/>
    <property type="match status" value="1"/>
</dbReference>
<dbReference type="PATRIC" id="fig|292564.3.peg.2862"/>
<dbReference type="STRING" id="292564.Cyagr_3017"/>
<evidence type="ECO:0000313" key="4">
    <source>
        <dbReference type="Proteomes" id="UP000010388"/>
    </source>
</evidence>